<evidence type="ECO:0000256" key="1">
    <source>
        <dbReference type="SAM" id="Phobius"/>
    </source>
</evidence>
<sequence>MIFKFLMDTEKTKTIFDHFRNVGICVALILGAEGGLSDYFASIDEIVEQYVERHEKELQPLIEVEEKVLTRYNAVVEASNSHNTALANYPNQSVVSQEEIQKLKQKVESAWNDSYQKVKELNHWLDEQQNSYKLNFQVWLSLILYLLAFILLWKNFRHLQEEISSYHGNAGTTWGDAQNVIPISIRTSCLALFCFRCHR</sequence>
<accession>A0ABN5PGI9</accession>
<name>A0ABN5PGI9_9VIBR</name>
<organism evidence="2 3">
    <name type="scientific">Vibrio alfacsensis</name>
    <dbReference type="NCBI Taxonomy" id="1074311"/>
    <lineage>
        <taxon>Bacteria</taxon>
        <taxon>Pseudomonadati</taxon>
        <taxon>Pseudomonadota</taxon>
        <taxon>Gammaproteobacteria</taxon>
        <taxon>Vibrionales</taxon>
        <taxon>Vibrionaceae</taxon>
        <taxon>Vibrio</taxon>
    </lineage>
</organism>
<protein>
    <submittedName>
        <fullName evidence="2">Uncharacterized protein</fullName>
    </submittedName>
</protein>
<keyword evidence="1" id="KW-0472">Membrane</keyword>
<dbReference type="Proteomes" id="UP000262832">
    <property type="component" value="Chromosome I"/>
</dbReference>
<dbReference type="InterPro" id="IPR027267">
    <property type="entry name" value="AH/BAR_dom_sf"/>
</dbReference>
<evidence type="ECO:0000313" key="3">
    <source>
        <dbReference type="Proteomes" id="UP000262832"/>
    </source>
</evidence>
<feature type="transmembrane region" description="Helical" evidence="1">
    <location>
        <begin position="136"/>
        <end position="153"/>
    </location>
</feature>
<keyword evidence="1" id="KW-0812">Transmembrane</keyword>
<keyword evidence="3" id="KW-1185">Reference proteome</keyword>
<dbReference type="EMBL" id="CP032093">
    <property type="protein sequence ID" value="AXY01271.1"/>
    <property type="molecule type" value="Genomic_DNA"/>
</dbReference>
<gene>
    <name evidence="2" type="ORF">D1115_08840</name>
</gene>
<dbReference type="SUPFAM" id="SSF103657">
    <property type="entry name" value="BAR/IMD domain-like"/>
    <property type="match status" value="1"/>
</dbReference>
<keyword evidence="1" id="KW-1133">Transmembrane helix</keyword>
<reference evidence="2 3" key="1">
    <citation type="submission" date="2018-08" db="EMBL/GenBank/DDBJ databases">
        <title>Genomic taxonomy of the Vibrionaceae family.</title>
        <authorList>
            <person name="Gomez-Gil B."/>
            <person name="Tanaka M."/>
            <person name="Sawabe T."/>
            <person name="Enciso-Ibarra K."/>
        </authorList>
    </citation>
    <scope>NUCLEOTIDE SEQUENCE [LARGE SCALE GENOMIC DNA]</scope>
    <source>
        <strain evidence="2 3">CAIM 1831</strain>
    </source>
</reference>
<proteinExistence type="predicted"/>
<evidence type="ECO:0000313" key="2">
    <source>
        <dbReference type="EMBL" id="AXY01271.1"/>
    </source>
</evidence>
<dbReference type="RefSeq" id="WP_128811066.1">
    <property type="nucleotide sequence ID" value="NZ_CP032093.1"/>
</dbReference>